<dbReference type="Gene3D" id="2.70.130.10">
    <property type="entry name" value="Mannose-6-phosphate receptor binding domain"/>
    <property type="match status" value="1"/>
</dbReference>
<keyword evidence="4" id="KW-1015">Disulfide bond</keyword>
<name>A0AA39NLR4_ARMTA</name>
<evidence type="ECO:0000256" key="1">
    <source>
        <dbReference type="ARBA" id="ARBA00022387"/>
    </source>
</evidence>
<organism evidence="9 10">
    <name type="scientific">Armillaria tabescens</name>
    <name type="common">Ringless honey mushroom</name>
    <name type="synonym">Agaricus tabescens</name>
    <dbReference type="NCBI Taxonomy" id="1929756"/>
    <lineage>
        <taxon>Eukaryota</taxon>
        <taxon>Fungi</taxon>
        <taxon>Dikarya</taxon>
        <taxon>Basidiomycota</taxon>
        <taxon>Agaricomycotina</taxon>
        <taxon>Agaricomycetes</taxon>
        <taxon>Agaricomycetidae</taxon>
        <taxon>Agaricales</taxon>
        <taxon>Marasmiineae</taxon>
        <taxon>Physalacriaceae</taxon>
        <taxon>Desarmillaria</taxon>
    </lineage>
</organism>
<dbReference type="GO" id="GO:0006491">
    <property type="term" value="P:N-glycan processing"/>
    <property type="evidence" value="ECO:0007669"/>
    <property type="project" value="TreeGrafter"/>
</dbReference>
<feature type="chain" id="PRO_5041386749" description="Glucosidase 2 subunit beta" evidence="7">
    <location>
        <begin position="17"/>
        <end position="552"/>
    </location>
</feature>
<evidence type="ECO:0000256" key="2">
    <source>
        <dbReference type="ARBA" id="ARBA00022729"/>
    </source>
</evidence>
<dbReference type="SUPFAM" id="SSF57424">
    <property type="entry name" value="LDL receptor-like module"/>
    <property type="match status" value="1"/>
</dbReference>
<dbReference type="RefSeq" id="XP_060338129.1">
    <property type="nucleotide sequence ID" value="XM_060466967.1"/>
</dbReference>
<evidence type="ECO:0000256" key="4">
    <source>
        <dbReference type="ARBA" id="ARBA00023157"/>
    </source>
</evidence>
<gene>
    <name evidence="9" type="ORF">EV420DRAFT_1259704</name>
</gene>
<dbReference type="CDD" id="cd00112">
    <property type="entry name" value="LDLa"/>
    <property type="match status" value="1"/>
</dbReference>
<dbReference type="InterPro" id="IPR036055">
    <property type="entry name" value="LDL_receptor-like_sf"/>
</dbReference>
<evidence type="ECO:0000256" key="7">
    <source>
        <dbReference type="SAM" id="SignalP"/>
    </source>
</evidence>
<dbReference type="InterPro" id="IPR028146">
    <property type="entry name" value="PRKCSH_N"/>
</dbReference>
<feature type="signal peptide" evidence="7">
    <location>
        <begin position="1"/>
        <end position="16"/>
    </location>
</feature>
<dbReference type="InterPro" id="IPR009011">
    <property type="entry name" value="Man6P_isomerase_rcpt-bd_dom_sf"/>
</dbReference>
<evidence type="ECO:0000256" key="3">
    <source>
        <dbReference type="ARBA" id="ARBA00022824"/>
    </source>
</evidence>
<dbReference type="GO" id="GO:0017177">
    <property type="term" value="C:glucosidase II complex"/>
    <property type="evidence" value="ECO:0007669"/>
    <property type="project" value="TreeGrafter"/>
</dbReference>
<keyword evidence="10" id="KW-1185">Reference proteome</keyword>
<feature type="domain" description="MRH" evidence="8">
    <location>
        <begin position="436"/>
        <end position="541"/>
    </location>
</feature>
<dbReference type="EMBL" id="JAUEPS010000002">
    <property type="protein sequence ID" value="KAK0467854.1"/>
    <property type="molecule type" value="Genomic_DNA"/>
</dbReference>
<evidence type="ECO:0000256" key="5">
    <source>
        <dbReference type="SAM" id="Coils"/>
    </source>
</evidence>
<dbReference type="GeneID" id="85350515"/>
<dbReference type="InterPro" id="IPR039794">
    <property type="entry name" value="Gtb1-like"/>
</dbReference>
<proteinExistence type="predicted"/>
<feature type="coiled-coil region" evidence="5">
    <location>
        <begin position="163"/>
        <end position="241"/>
    </location>
</feature>
<evidence type="ECO:0000313" key="10">
    <source>
        <dbReference type="Proteomes" id="UP001175211"/>
    </source>
</evidence>
<dbReference type="SUPFAM" id="SSF50911">
    <property type="entry name" value="Mannose 6-phosphate receptor domain"/>
    <property type="match status" value="1"/>
</dbReference>
<feature type="compositionally biased region" description="Acidic residues" evidence="6">
    <location>
        <begin position="283"/>
        <end position="297"/>
    </location>
</feature>
<keyword evidence="3" id="KW-0256">Endoplasmic reticulum</keyword>
<keyword evidence="2 7" id="KW-0732">Signal</keyword>
<evidence type="ECO:0000313" key="9">
    <source>
        <dbReference type="EMBL" id="KAK0467854.1"/>
    </source>
</evidence>
<evidence type="ECO:0000256" key="6">
    <source>
        <dbReference type="SAM" id="MobiDB-lite"/>
    </source>
</evidence>
<evidence type="ECO:0000259" key="8">
    <source>
        <dbReference type="PROSITE" id="PS51914"/>
    </source>
</evidence>
<protein>
    <recommendedName>
        <fullName evidence="1">Glucosidase 2 subunit beta</fullName>
    </recommendedName>
</protein>
<dbReference type="Gene3D" id="4.10.400.10">
    <property type="entry name" value="Low-density Lipoprotein Receptor"/>
    <property type="match status" value="1"/>
</dbReference>
<dbReference type="PANTHER" id="PTHR12630:SF1">
    <property type="entry name" value="GLUCOSIDASE 2 SUBUNIT BETA"/>
    <property type="match status" value="1"/>
</dbReference>
<dbReference type="Pfam" id="PF12999">
    <property type="entry name" value="PRKCSH-like"/>
    <property type="match status" value="1"/>
</dbReference>
<dbReference type="Proteomes" id="UP001175211">
    <property type="component" value="Unassembled WGS sequence"/>
</dbReference>
<dbReference type="InterPro" id="IPR044865">
    <property type="entry name" value="MRH_dom"/>
</dbReference>
<dbReference type="AlphaFoldDB" id="A0AA39NLR4"/>
<sequence>MVPWLLILPLPLPVLAGIDKSFGVAPNLLSRYSPPSSGSWECLNGSKQIPWEWVNDDFCDCPDGSDEPGTGACANTLFYCRNEGHIGTSIPSSRVRDGLCEAECCDGSDELPGVCKNTCATVGAEYRKKRAEELKIQKTVSCAYNCFGAKIRSSYVTFAHKEKKRLEGLVQTLVQEIATKEKEVARLQEIAERTESLSAAELEFKKQSPLYTSLITHSNALKSLQREYKKHLEREETLSEILDTLRTSYNPNYQDMAVLDAVRGWEYLAGLPHINDVGKDSSETDESNNEVGEDESTPEGTFADGEWTAEELDKDLDRLLKTKHVDLLLEHDEYVRSPPPGSLSELFDITNYLPDSLVPQYEDLKDAILSWLESLGIIRPEAGSSAESTHARQVFTDAENALKKIRKDKENAEKDLSELFDPTGFGVEGEWKKLDGTCLEKDTGDYTYEVCLFGTAKQKPNKGGSTFNLGKFVAWNRDAEPGQPAYYQKQNYEKGTKCWNGPERGVILVMTCGTENALLTVAELEKCQYQFTGTSPALCLPVTESSMNREEL</sequence>
<dbReference type="PANTHER" id="PTHR12630">
    <property type="entry name" value="N-LINKED OLIGOSACCHARIDE PROCESSING"/>
    <property type="match status" value="1"/>
</dbReference>
<dbReference type="PROSITE" id="PS51914">
    <property type="entry name" value="MRH"/>
    <property type="match status" value="1"/>
</dbReference>
<reference evidence="9" key="1">
    <citation type="submission" date="2023-06" db="EMBL/GenBank/DDBJ databases">
        <authorList>
            <consortium name="Lawrence Berkeley National Laboratory"/>
            <person name="Ahrendt S."/>
            <person name="Sahu N."/>
            <person name="Indic B."/>
            <person name="Wong-Bajracharya J."/>
            <person name="Merenyi Z."/>
            <person name="Ke H.-M."/>
            <person name="Monk M."/>
            <person name="Kocsube S."/>
            <person name="Drula E."/>
            <person name="Lipzen A."/>
            <person name="Balint B."/>
            <person name="Henrissat B."/>
            <person name="Andreopoulos B."/>
            <person name="Martin F.M."/>
            <person name="Harder C.B."/>
            <person name="Rigling D."/>
            <person name="Ford K.L."/>
            <person name="Foster G.D."/>
            <person name="Pangilinan J."/>
            <person name="Papanicolaou A."/>
            <person name="Barry K."/>
            <person name="LaButti K."/>
            <person name="Viragh M."/>
            <person name="Koriabine M."/>
            <person name="Yan M."/>
            <person name="Riley R."/>
            <person name="Champramary S."/>
            <person name="Plett K.L."/>
            <person name="Tsai I.J."/>
            <person name="Slot J."/>
            <person name="Sipos G."/>
            <person name="Plett J."/>
            <person name="Nagy L.G."/>
            <person name="Grigoriev I.V."/>
        </authorList>
    </citation>
    <scope>NUCLEOTIDE SEQUENCE</scope>
    <source>
        <strain evidence="9">CCBAS 213</strain>
    </source>
</reference>
<accession>A0AA39NLR4</accession>
<keyword evidence="5" id="KW-0175">Coiled coil</keyword>
<comment type="caution">
    <text evidence="9">The sequence shown here is derived from an EMBL/GenBank/DDBJ whole genome shotgun (WGS) entry which is preliminary data.</text>
</comment>
<dbReference type="InterPro" id="IPR036607">
    <property type="entry name" value="PRKCSH"/>
</dbReference>
<feature type="region of interest" description="Disordered" evidence="6">
    <location>
        <begin position="276"/>
        <end position="304"/>
    </location>
</feature>
<dbReference type="Pfam" id="PF13015">
    <property type="entry name" value="PRKCSH_1"/>
    <property type="match status" value="1"/>
</dbReference>
<dbReference type="InterPro" id="IPR002172">
    <property type="entry name" value="LDrepeatLR_classA_rpt"/>
</dbReference>